<dbReference type="AlphaFoldDB" id="A0A4C1W9H3"/>
<proteinExistence type="predicted"/>
<dbReference type="SUPFAM" id="SSF52540">
    <property type="entry name" value="P-loop containing nucleoside triphosphate hydrolases"/>
    <property type="match status" value="1"/>
</dbReference>
<accession>A0A4C1W9H3</accession>
<dbReference type="EMBL" id="BGZK01000507">
    <property type="protein sequence ID" value="GBP47683.1"/>
    <property type="molecule type" value="Genomic_DNA"/>
</dbReference>
<keyword evidence="3" id="KW-1185">Reference proteome</keyword>
<dbReference type="Gene3D" id="3.40.50.300">
    <property type="entry name" value="P-loop containing nucleotide triphosphate hydrolases"/>
    <property type="match status" value="1"/>
</dbReference>
<gene>
    <name evidence="2" type="ORF">EVAR_28086_1</name>
</gene>
<protein>
    <recommendedName>
        <fullName evidence="1">(+)RNA virus helicase C-terminal domain-containing protein</fullName>
    </recommendedName>
</protein>
<dbReference type="OrthoDB" id="9995375at2759"/>
<evidence type="ECO:0000313" key="2">
    <source>
        <dbReference type="EMBL" id="GBP47683.1"/>
    </source>
</evidence>
<reference evidence="2 3" key="1">
    <citation type="journal article" date="2019" name="Commun. Biol.">
        <title>The bagworm genome reveals a unique fibroin gene that provides high tensile strength.</title>
        <authorList>
            <person name="Kono N."/>
            <person name="Nakamura H."/>
            <person name="Ohtoshi R."/>
            <person name="Tomita M."/>
            <person name="Numata K."/>
            <person name="Arakawa K."/>
        </authorList>
    </citation>
    <scope>NUCLEOTIDE SEQUENCE [LARGE SCALE GENOMIC DNA]</scope>
</reference>
<name>A0A4C1W9H3_EUMVA</name>
<sequence length="268" mass="30755">MSIIHMAAYSAINGLVALNKEQTDRTERPKYITPSYNQTVVTTQCTRIALEKRILEMVKTVTTRKTSGDAREDWVMPDVTWVNGFPGCARDLKQKLASRLEADACSKVRTMASVLINAFQEPKSCDRLIVNEALMRHFGAIVMPTRLMGAKKILLIGDINQLPFIDRLNFFEMQYIRPNLMATVTMQLLCTYRNPMDMAYALNELHYTQINHSLFTRRDLKMRVAPQTPKPHDPTFYKLLQRPRIENYRVVIVDAVFSPRACINHVCG</sequence>
<evidence type="ECO:0000313" key="3">
    <source>
        <dbReference type="Proteomes" id="UP000299102"/>
    </source>
</evidence>
<dbReference type="GO" id="GO:0005524">
    <property type="term" value="F:ATP binding"/>
    <property type="evidence" value="ECO:0007669"/>
    <property type="project" value="InterPro"/>
</dbReference>
<dbReference type="Pfam" id="PF01443">
    <property type="entry name" value="Viral_helicase1"/>
    <property type="match status" value="1"/>
</dbReference>
<dbReference type="InterPro" id="IPR027351">
    <property type="entry name" value="(+)RNA_virus_helicase_core_dom"/>
</dbReference>
<evidence type="ECO:0000259" key="1">
    <source>
        <dbReference type="Pfam" id="PF01443"/>
    </source>
</evidence>
<dbReference type="Proteomes" id="UP000299102">
    <property type="component" value="Unassembled WGS sequence"/>
</dbReference>
<comment type="caution">
    <text evidence="2">The sequence shown here is derived from an EMBL/GenBank/DDBJ whole genome shotgun (WGS) entry which is preliminary data.</text>
</comment>
<dbReference type="InterPro" id="IPR027417">
    <property type="entry name" value="P-loop_NTPase"/>
</dbReference>
<feature type="domain" description="(+)RNA virus helicase C-terminal" evidence="1">
    <location>
        <begin position="107"/>
        <end position="211"/>
    </location>
</feature>
<organism evidence="2 3">
    <name type="scientific">Eumeta variegata</name>
    <name type="common">Bagworm moth</name>
    <name type="synonym">Eumeta japonica</name>
    <dbReference type="NCBI Taxonomy" id="151549"/>
    <lineage>
        <taxon>Eukaryota</taxon>
        <taxon>Metazoa</taxon>
        <taxon>Ecdysozoa</taxon>
        <taxon>Arthropoda</taxon>
        <taxon>Hexapoda</taxon>
        <taxon>Insecta</taxon>
        <taxon>Pterygota</taxon>
        <taxon>Neoptera</taxon>
        <taxon>Endopterygota</taxon>
        <taxon>Lepidoptera</taxon>
        <taxon>Glossata</taxon>
        <taxon>Ditrysia</taxon>
        <taxon>Tineoidea</taxon>
        <taxon>Psychidae</taxon>
        <taxon>Oiketicinae</taxon>
        <taxon>Eumeta</taxon>
    </lineage>
</organism>